<name>A0A1L9QQR3_9CYAN</name>
<evidence type="ECO:0000313" key="1">
    <source>
        <dbReference type="EMBL" id="OJJ25035.1"/>
    </source>
</evidence>
<dbReference type="AlphaFoldDB" id="A0A1L9QQR3"/>
<accession>A0A1L9QQR3</accession>
<proteinExistence type="predicted"/>
<gene>
    <name evidence="1" type="ORF">BI308_13415</name>
</gene>
<dbReference type="SUPFAM" id="SSF89260">
    <property type="entry name" value="Collagen-binding domain"/>
    <property type="match status" value="1"/>
</dbReference>
<comment type="caution">
    <text evidence="1">The sequence shown here is derived from an EMBL/GenBank/DDBJ whole genome shotgun (WGS) entry which is preliminary data.</text>
</comment>
<reference evidence="1" key="1">
    <citation type="submission" date="2016-10" db="EMBL/GenBank/DDBJ databases">
        <title>CRISPR-Cas defence system in Roseofilum reptotaenium: evidence of a bacteriophage-cyanobacterium arms race in the coral black band disease.</title>
        <authorList>
            <person name="Buerger P."/>
            <person name="Wood-Charlson E.M."/>
            <person name="Weynberg K.D."/>
            <person name="Willis B."/>
            <person name="Van Oppen M.J."/>
        </authorList>
    </citation>
    <scope>NUCLEOTIDE SEQUENCE [LARGE SCALE GENOMIC DNA]</scope>
    <source>
        <strain evidence="1">AO1-A</strain>
    </source>
</reference>
<keyword evidence="2" id="KW-1185">Reference proteome</keyword>
<dbReference type="EMBL" id="MLAW01000022">
    <property type="protein sequence ID" value="OJJ25035.1"/>
    <property type="molecule type" value="Genomic_DNA"/>
</dbReference>
<dbReference type="STRING" id="1925591.BI308_13415"/>
<organism evidence="1 2">
    <name type="scientific">Roseofilum reptotaenium AO1-A</name>
    <dbReference type="NCBI Taxonomy" id="1925591"/>
    <lineage>
        <taxon>Bacteria</taxon>
        <taxon>Bacillati</taxon>
        <taxon>Cyanobacteriota</taxon>
        <taxon>Cyanophyceae</taxon>
        <taxon>Desertifilales</taxon>
        <taxon>Desertifilaceae</taxon>
        <taxon>Roseofilum</taxon>
    </lineage>
</organism>
<sequence>MVSQRGEDSVVSDRTTGAILGIFQGIDASTLDASQFTSILLNIPTPSPLPSVPDLPSPSPAPAPSLFILPPAAEVTPIETDPGNTLETASSISLASNTRTFSQSVGGSDVADYYKFSLGATNTFELSLTGLTALATVDVLDEEGNVVLNGQLNNNTSVISGELPGGAYRLRITSNAPTNYLLNTRITPQIPGVTTDGTATGNFSDLAKMTALVAGDVNGIMTI</sequence>
<protein>
    <recommendedName>
        <fullName evidence="3">Peptidase C-terminal archaeal/bacterial domain-containing protein</fullName>
    </recommendedName>
</protein>
<evidence type="ECO:0008006" key="3">
    <source>
        <dbReference type="Google" id="ProtNLM"/>
    </source>
</evidence>
<dbReference type="Gene3D" id="2.60.120.380">
    <property type="match status" value="1"/>
</dbReference>
<dbReference type="Proteomes" id="UP000183940">
    <property type="component" value="Unassembled WGS sequence"/>
</dbReference>
<evidence type="ECO:0000313" key="2">
    <source>
        <dbReference type="Proteomes" id="UP000183940"/>
    </source>
</evidence>